<dbReference type="EMBL" id="QVQA01000081">
    <property type="protein sequence ID" value="KAF5096777.1"/>
    <property type="molecule type" value="Genomic_DNA"/>
</dbReference>
<accession>A0ACB6V3G5</accession>
<proteinExistence type="predicted"/>
<comment type="caution">
    <text evidence="1">The sequence shown here is derived from an EMBL/GenBank/DDBJ whole genome shotgun (WGS) entry which is preliminary data.</text>
</comment>
<keyword evidence="2" id="KW-1185">Reference proteome</keyword>
<evidence type="ECO:0000313" key="2">
    <source>
        <dbReference type="Proteomes" id="UP000744676"/>
    </source>
</evidence>
<name>A0ACB6V3G5_9ASCO</name>
<evidence type="ECO:0000313" key="1">
    <source>
        <dbReference type="EMBL" id="KAF5096777.1"/>
    </source>
</evidence>
<organism evidence="1 2">
    <name type="scientific">Geotrichum galactomycetum</name>
    <dbReference type="NCBI Taxonomy" id="27317"/>
    <lineage>
        <taxon>Eukaryota</taxon>
        <taxon>Fungi</taxon>
        <taxon>Dikarya</taxon>
        <taxon>Ascomycota</taxon>
        <taxon>Saccharomycotina</taxon>
        <taxon>Dipodascomycetes</taxon>
        <taxon>Dipodascales</taxon>
        <taxon>Dipodascaceae</taxon>
        <taxon>Geotrichum</taxon>
    </lineage>
</organism>
<protein>
    <submittedName>
        <fullName evidence="1">Uncharacterized protein</fullName>
    </submittedName>
</protein>
<reference evidence="1 2" key="1">
    <citation type="journal article" date="2020" name="Front. Microbiol.">
        <title>Phenotypic and Genetic Characterization of the Cheese Ripening Yeast Geotrichum candidum.</title>
        <authorList>
            <person name="Perkins V."/>
            <person name="Vignola S."/>
            <person name="Lessard M.H."/>
            <person name="Plante P.L."/>
            <person name="Corbeil J."/>
            <person name="Dugat-Bony E."/>
            <person name="Frenette M."/>
            <person name="Labrie S."/>
        </authorList>
    </citation>
    <scope>NUCLEOTIDE SEQUENCE [LARGE SCALE GENOMIC DNA]</scope>
    <source>
        <strain evidence="1 2">LMA-1147</strain>
    </source>
</reference>
<gene>
    <name evidence="1" type="ORF">D0Z00_002675</name>
</gene>
<sequence>MSIPTTQSALLIHENGGPEVVKFETNVPVPQISATQVLIKVKYAGVNFIDTYFRKGLYPSTLPLILGREGAGEIAQVGANVTQFKVGDRVGFVGQNAYSEYVALEESGNVIPLPDSVDFKTAAASLVQVLTAISLVKEAHPIKKGDFVLVHAAAGGTGSLVVQLAKRRGATVIGTTSTPEKAKLAKSLGADYVINYREEDVAEKVLEYSNGHGADGVYDGVGKDTFEISLKAVARKGTLVSFGNASGAVPPVKLFDLTPKNVKLVRPSLFGYISDPAERKEYTDELFELLKDDTLVLNIYKTYDFKNGNDALIDLESGKTTGKLVVQIY</sequence>
<dbReference type="Proteomes" id="UP000744676">
    <property type="component" value="Unassembled WGS sequence"/>
</dbReference>